<evidence type="ECO:0000313" key="3">
    <source>
        <dbReference type="EMBL" id="MFC4957388.1"/>
    </source>
</evidence>
<dbReference type="RefSeq" id="WP_344377339.1">
    <property type="nucleotide sequence ID" value="NZ_BAAASQ010000018.1"/>
</dbReference>
<keyword evidence="4" id="KW-1185">Reference proteome</keyword>
<gene>
    <name evidence="3" type="ORF">ACFPFX_13945</name>
</gene>
<comment type="caution">
    <text evidence="3">The sequence shown here is derived from an EMBL/GenBank/DDBJ whole genome shotgun (WGS) entry which is preliminary data.</text>
</comment>
<dbReference type="Proteomes" id="UP001595834">
    <property type="component" value="Unassembled WGS sequence"/>
</dbReference>
<evidence type="ECO:0000256" key="2">
    <source>
        <dbReference type="SAM" id="SignalP"/>
    </source>
</evidence>
<accession>A0ABV9ULR5</accession>
<evidence type="ECO:0000313" key="4">
    <source>
        <dbReference type="Proteomes" id="UP001595834"/>
    </source>
</evidence>
<feature type="compositionally biased region" description="Basic and acidic residues" evidence="1">
    <location>
        <begin position="35"/>
        <end position="46"/>
    </location>
</feature>
<keyword evidence="2" id="KW-0732">Signal</keyword>
<proteinExistence type="predicted"/>
<name>A0ABV9ULR5_9ACTN</name>
<dbReference type="EMBL" id="JBHSIZ010000016">
    <property type="protein sequence ID" value="MFC4957388.1"/>
    <property type="molecule type" value="Genomic_DNA"/>
</dbReference>
<evidence type="ECO:0008006" key="5">
    <source>
        <dbReference type="Google" id="ProtNLM"/>
    </source>
</evidence>
<feature type="region of interest" description="Disordered" evidence="1">
    <location>
        <begin position="31"/>
        <end position="54"/>
    </location>
</feature>
<feature type="signal peptide" evidence="2">
    <location>
        <begin position="1"/>
        <end position="20"/>
    </location>
</feature>
<evidence type="ECO:0000256" key="1">
    <source>
        <dbReference type="SAM" id="MobiDB-lite"/>
    </source>
</evidence>
<reference evidence="4" key="1">
    <citation type="journal article" date="2019" name="Int. J. Syst. Evol. Microbiol.">
        <title>The Global Catalogue of Microorganisms (GCM) 10K type strain sequencing project: providing services to taxonomists for standard genome sequencing and annotation.</title>
        <authorList>
            <consortium name="The Broad Institute Genomics Platform"/>
            <consortium name="The Broad Institute Genome Sequencing Center for Infectious Disease"/>
            <person name="Wu L."/>
            <person name="Ma J."/>
        </authorList>
    </citation>
    <scope>NUCLEOTIDE SEQUENCE [LARGE SCALE GENOMIC DNA]</scope>
    <source>
        <strain evidence="4">CCM 7224</strain>
    </source>
</reference>
<sequence length="240" mass="24648">MPVSFSVSASARRTAAVALAASSLLFAAACGGSDAKSDKPAEKDGAKSTASSGAAKSSVTEAQLKAALLTEKDVPAGWKAGPSTGGLTFGKATKPECQKLLELMQSESAPMGAAARQTSNFEYGLQQVFGFDGDKAAGYLKGFEATLAQCAAFTVDMEGEKYPAAVKPLTVDKAGDEAHGYELVLDMGPIKMGFHNYVVRKGGALSTLSTKGKQPVGLPEADFKTVTATVAKKLDQAVKG</sequence>
<organism evidence="3 4">
    <name type="scientific">Streptomyces mauvecolor</name>
    <dbReference type="NCBI Taxonomy" id="58345"/>
    <lineage>
        <taxon>Bacteria</taxon>
        <taxon>Bacillati</taxon>
        <taxon>Actinomycetota</taxon>
        <taxon>Actinomycetes</taxon>
        <taxon>Kitasatosporales</taxon>
        <taxon>Streptomycetaceae</taxon>
        <taxon>Streptomyces</taxon>
    </lineage>
</organism>
<protein>
    <recommendedName>
        <fullName evidence="5">Lipoprotein</fullName>
    </recommendedName>
</protein>
<feature type="chain" id="PRO_5047107136" description="Lipoprotein" evidence="2">
    <location>
        <begin position="21"/>
        <end position="240"/>
    </location>
</feature>